<dbReference type="InterPro" id="IPR050892">
    <property type="entry name" value="ADP-ribose_metab_enzymes"/>
</dbReference>
<dbReference type="InterPro" id="IPR043472">
    <property type="entry name" value="Macro_dom-like"/>
</dbReference>
<feature type="active site" evidence="6">
    <location>
        <position position="158"/>
    </location>
</feature>
<evidence type="ECO:0000256" key="4">
    <source>
        <dbReference type="ARBA" id="ARBA00022695"/>
    </source>
</evidence>
<comment type="similarity">
    <text evidence="6">Belongs to the DarT ADP-ribosyltransferase family.</text>
</comment>
<dbReference type="OrthoDB" id="9780211at2"/>
<dbReference type="GO" id="GO:0140291">
    <property type="term" value="P:peptidyl-glutamate ADP-deribosylation"/>
    <property type="evidence" value="ECO:0007669"/>
    <property type="project" value="TreeGrafter"/>
</dbReference>
<comment type="caution">
    <text evidence="6">Lacks conserved residue(s) required for the propagation of feature annotation.</text>
</comment>
<dbReference type="GO" id="GO:0003677">
    <property type="term" value="F:DNA binding"/>
    <property type="evidence" value="ECO:0007669"/>
    <property type="project" value="UniProtKB-UniRule"/>
</dbReference>
<feature type="active site" description="Proton acceptor" evidence="6">
    <location>
        <position position="56"/>
    </location>
</feature>
<evidence type="ECO:0000256" key="2">
    <source>
        <dbReference type="ARBA" id="ARBA00022676"/>
    </source>
</evidence>
<keyword evidence="2 6" id="KW-0328">Glycosyltransferase</keyword>
<feature type="binding site" evidence="6">
    <location>
        <position position="56"/>
    </location>
    <ligand>
        <name>NAD(+)</name>
        <dbReference type="ChEBI" id="CHEBI:57540"/>
    </ligand>
</feature>
<dbReference type="GO" id="GO:0016757">
    <property type="term" value="F:glycosyltransferase activity"/>
    <property type="evidence" value="ECO:0007669"/>
    <property type="project" value="UniProtKB-UniRule"/>
</dbReference>
<proteinExistence type="inferred from homology"/>
<keyword evidence="9" id="KW-1185">Reference proteome</keyword>
<dbReference type="Proteomes" id="UP000243679">
    <property type="component" value="Chromosome"/>
</dbReference>
<accession>A0A1Q2SKG3</accession>
<dbReference type="Gene3D" id="3.40.220.10">
    <property type="entry name" value="Leucine Aminopeptidase, subunit E, domain 1"/>
    <property type="match status" value="1"/>
</dbReference>
<sequence>MASGKRKQIEAKSLYYITHKDNIPSILRYGVLSHAKIEERGIKHQSIYDTEIVSNRRGKETPDGRSLWGFANVYFQPRNPMMYRVIHERGRDHLAVVALKKDILDCAGLFITDGNAANDATTFYDGQRGVEVLVETWGIITGEWWNSTDGSKRKIMAECLVPDTIPPEYIHSVYVANHKIADELREKTIGLTILIVPEPNLFFCPTSHYKMTEKLSLVAGDMFFSTAQTLTISVNTVGVMGKGLASRTKYQFPDVYVVYQDTCRQKLLRMGKPYLYKREASFDEELMDEPSLISTPNNVKWFLLFATKNHWRRNSDLLGIIQGLEWIQENANSLGIQSLAIPALGCGLGNLNWKDVGPIMCQHLHKLNMRIIIYLPREGTIPEEYLKPDYLLAK</sequence>
<evidence type="ECO:0000256" key="1">
    <source>
        <dbReference type="ARBA" id="ARBA00022649"/>
    </source>
</evidence>
<dbReference type="GO" id="GO:0016779">
    <property type="term" value="F:nucleotidyltransferase activity"/>
    <property type="evidence" value="ECO:0007669"/>
    <property type="project" value="UniProtKB-UniRule"/>
</dbReference>
<protein>
    <submittedName>
        <fullName evidence="8">Appr-1-p processing protein</fullName>
    </submittedName>
</protein>
<dbReference type="SUPFAM" id="SSF52949">
    <property type="entry name" value="Macro domain-like"/>
    <property type="match status" value="1"/>
</dbReference>
<keyword evidence="1 6" id="KW-1277">Toxin-antitoxin system</keyword>
<gene>
    <name evidence="8" type="ORF">TAO_0239</name>
</gene>
<dbReference type="RefSeq" id="WP_096526251.1">
    <property type="nucleotide sequence ID" value="NZ_AP014836.1"/>
</dbReference>
<dbReference type="EMBL" id="AP014836">
    <property type="protein sequence ID" value="BAW79609.1"/>
    <property type="molecule type" value="Genomic_DNA"/>
</dbReference>
<feature type="domain" description="DarT" evidence="7">
    <location>
        <begin position="12"/>
        <end position="203"/>
    </location>
</feature>
<dbReference type="PROSITE" id="PS52018">
    <property type="entry name" value="DART"/>
    <property type="match status" value="1"/>
</dbReference>
<evidence type="ECO:0000256" key="6">
    <source>
        <dbReference type="PROSITE-ProRule" id="PRU01362"/>
    </source>
</evidence>
<dbReference type="Pfam" id="PF14487">
    <property type="entry name" value="DarT"/>
    <property type="match status" value="1"/>
</dbReference>
<evidence type="ECO:0000259" key="7">
    <source>
        <dbReference type="PROSITE" id="PS52018"/>
    </source>
</evidence>
<keyword evidence="4 6" id="KW-0548">Nucleotidyltransferase</keyword>
<reference evidence="8 9" key="1">
    <citation type="journal article" date="2017" name="ISME J.">
        <title>An acid-tolerant ammonia-oxidizing ?-proteobacterium from soil.</title>
        <authorList>
            <person name="Hayatsu M."/>
            <person name="Tago K."/>
            <person name="Uchiyama I."/>
            <person name="Toyoda A."/>
            <person name="Wang Y."/>
            <person name="Shimomura Y."/>
            <person name="Okubo T."/>
            <person name="Kurisu F."/>
            <person name="Hirono Y."/>
            <person name="Nonaka K."/>
            <person name="Akiyama H."/>
            <person name="Itoh T."/>
            <person name="Takami H."/>
        </authorList>
    </citation>
    <scope>NUCLEOTIDE SEQUENCE [LARGE SCALE GENOMIC DNA]</scope>
    <source>
        <strain evidence="8 9">TAO100</strain>
    </source>
</reference>
<organism evidence="8 9">
    <name type="scientific">Candidatus Nitrosoglobus terrae</name>
    <dbReference type="NCBI Taxonomy" id="1630141"/>
    <lineage>
        <taxon>Bacteria</taxon>
        <taxon>Pseudomonadati</taxon>
        <taxon>Pseudomonadota</taxon>
        <taxon>Gammaproteobacteria</taxon>
        <taxon>Chromatiales</taxon>
        <taxon>Chromatiaceae</taxon>
        <taxon>Candidatus Nitrosoglobus</taxon>
    </lineage>
</organism>
<evidence type="ECO:0000256" key="3">
    <source>
        <dbReference type="ARBA" id="ARBA00022679"/>
    </source>
</evidence>
<dbReference type="CDD" id="cd02901">
    <property type="entry name" value="Macro_Poa1p-like"/>
    <property type="match status" value="1"/>
</dbReference>
<dbReference type="PANTHER" id="PTHR12521">
    <property type="entry name" value="PROTEIN C6ORF130"/>
    <property type="match status" value="1"/>
</dbReference>
<evidence type="ECO:0000256" key="5">
    <source>
        <dbReference type="ARBA" id="ARBA00023125"/>
    </source>
</evidence>
<comment type="catalytic activity">
    <reaction evidence="6">
        <text>a thymidine in DNA + NAD(+) = an N-(ADP-alpha-D-ribosyl)-thymidine in DNA + nicotinamide + H(+)</text>
        <dbReference type="Rhea" id="RHEA:71651"/>
        <dbReference type="Rhea" id="RHEA-COMP:13556"/>
        <dbReference type="Rhea" id="RHEA-COMP:18051"/>
        <dbReference type="ChEBI" id="CHEBI:15378"/>
        <dbReference type="ChEBI" id="CHEBI:17154"/>
        <dbReference type="ChEBI" id="CHEBI:57540"/>
        <dbReference type="ChEBI" id="CHEBI:137386"/>
        <dbReference type="ChEBI" id="CHEBI:191199"/>
    </reaction>
</comment>
<dbReference type="InterPro" id="IPR029494">
    <property type="entry name" value="DarT"/>
</dbReference>
<name>A0A1Q2SKG3_9GAMM</name>
<keyword evidence="5 6" id="KW-0238">DNA-binding</keyword>
<evidence type="ECO:0000313" key="8">
    <source>
        <dbReference type="EMBL" id="BAW79609.1"/>
    </source>
</evidence>
<evidence type="ECO:0000313" key="9">
    <source>
        <dbReference type="Proteomes" id="UP000243679"/>
    </source>
</evidence>
<feature type="binding site" evidence="6">
    <location>
        <begin position="16"/>
        <end position="18"/>
    </location>
    <ligand>
        <name>NAD(+)</name>
        <dbReference type="ChEBI" id="CHEBI:57540"/>
    </ligand>
</feature>
<dbReference type="PANTHER" id="PTHR12521:SF0">
    <property type="entry name" value="ADP-RIBOSE GLYCOHYDROLASE OARD1"/>
    <property type="match status" value="1"/>
</dbReference>
<keyword evidence="3 6" id="KW-0808">Transferase</keyword>
<dbReference type="AlphaFoldDB" id="A0A1Q2SKG3"/>
<dbReference type="KEGG" id="ntt:TAO_0239"/>